<dbReference type="InterPro" id="IPR025346">
    <property type="entry name" value="DUF4250"/>
</dbReference>
<dbReference type="EMBL" id="WKRA01000013">
    <property type="protein sequence ID" value="MSD16221.1"/>
    <property type="molecule type" value="Genomic_DNA"/>
</dbReference>
<reference evidence="2 4" key="2">
    <citation type="journal article" date="2019" name="Nat. Med.">
        <title>A library of human gut bacterial isolates paired with longitudinal multiomics data enables mechanistic microbiome research.</title>
        <authorList>
            <person name="Poyet M."/>
            <person name="Groussin M."/>
            <person name="Gibbons S.M."/>
            <person name="Avila-Pacheco J."/>
            <person name="Jiang X."/>
            <person name="Kearney S.M."/>
            <person name="Perrotta A.R."/>
            <person name="Berdy B."/>
            <person name="Zhao S."/>
            <person name="Lieberman T.D."/>
            <person name="Swanson P.K."/>
            <person name="Smith M."/>
            <person name="Roesemann S."/>
            <person name="Alexander J.E."/>
            <person name="Rich S.A."/>
            <person name="Livny J."/>
            <person name="Vlamakis H."/>
            <person name="Clish C."/>
            <person name="Bullock K."/>
            <person name="Deik A."/>
            <person name="Scott J."/>
            <person name="Pierce K.A."/>
            <person name="Xavier R.J."/>
            <person name="Alm E.J."/>
        </authorList>
    </citation>
    <scope>NUCLEOTIDE SEQUENCE [LARGE SCALE GENOMIC DNA]</scope>
    <source>
        <strain evidence="2 4">BIOML-A3</strain>
    </source>
</reference>
<dbReference type="RefSeq" id="WP_021740025.1">
    <property type="nucleotide sequence ID" value="NZ_CABKSU010000092.1"/>
</dbReference>
<dbReference type="Proteomes" id="UP000431304">
    <property type="component" value="Unassembled WGS sequence"/>
</dbReference>
<evidence type="ECO:0000313" key="4">
    <source>
        <dbReference type="Proteomes" id="UP000431304"/>
    </source>
</evidence>
<organism evidence="1 3">
    <name type="scientific">Eubacterium ramulus</name>
    <dbReference type="NCBI Taxonomy" id="39490"/>
    <lineage>
        <taxon>Bacteria</taxon>
        <taxon>Bacillati</taxon>
        <taxon>Bacillota</taxon>
        <taxon>Clostridia</taxon>
        <taxon>Eubacteriales</taxon>
        <taxon>Eubacteriaceae</taxon>
        <taxon>Eubacterium</taxon>
    </lineage>
</organism>
<evidence type="ECO:0000313" key="2">
    <source>
        <dbReference type="EMBL" id="MSD16221.1"/>
    </source>
</evidence>
<evidence type="ECO:0000313" key="1">
    <source>
        <dbReference type="EMBL" id="CUN12394.1"/>
    </source>
</evidence>
<dbReference type="EMBL" id="CYYA01000013">
    <property type="protein sequence ID" value="CUN12394.1"/>
    <property type="molecule type" value="Genomic_DNA"/>
</dbReference>
<protein>
    <submittedName>
        <fullName evidence="2">DUF4250 domain-containing protein</fullName>
    </submittedName>
</protein>
<sequence length="58" mass="6783">MILPKDPVMLLSVVNTELRDRYPSLEELAKAYGVTEQEITDQLALIKYEYQPETNQFH</sequence>
<dbReference type="GeneID" id="42787392"/>
<name>A0A173UC39_EUBRA</name>
<dbReference type="AlphaFoldDB" id="A0A173UC39"/>
<dbReference type="STRING" id="39490.ERS852448_01969"/>
<dbReference type="Pfam" id="PF14056">
    <property type="entry name" value="DUF4250"/>
    <property type="match status" value="1"/>
</dbReference>
<proteinExistence type="predicted"/>
<evidence type="ECO:0000313" key="3">
    <source>
        <dbReference type="Proteomes" id="UP000095492"/>
    </source>
</evidence>
<gene>
    <name evidence="1" type="ORF">ERS852448_01969</name>
    <name evidence="2" type="ORF">GKE72_09065</name>
</gene>
<dbReference type="Proteomes" id="UP000095492">
    <property type="component" value="Unassembled WGS sequence"/>
</dbReference>
<accession>A0A173UC39</accession>
<dbReference type="OrthoDB" id="6636823at2"/>
<reference evidence="1 3" key="1">
    <citation type="submission" date="2015-09" db="EMBL/GenBank/DDBJ databases">
        <authorList>
            <consortium name="Pathogen Informatics"/>
        </authorList>
    </citation>
    <scope>NUCLEOTIDE SEQUENCE [LARGE SCALE GENOMIC DNA]</scope>
    <source>
        <strain evidence="1 3">2789STDY5608891</strain>
    </source>
</reference>